<dbReference type="InterPro" id="IPR046341">
    <property type="entry name" value="SET_dom_sf"/>
</dbReference>
<keyword evidence="2" id="KW-1185">Reference proteome</keyword>
<dbReference type="Proteomes" id="UP001148614">
    <property type="component" value="Unassembled WGS sequence"/>
</dbReference>
<comment type="caution">
    <text evidence="1">The sequence shown here is derived from an EMBL/GenBank/DDBJ whole genome shotgun (WGS) entry which is preliminary data.</text>
</comment>
<sequence>MDEIITAEEAAHRRAKSYMAQRKDVYLFALNKFSNPDSFDKRMRGPSLEVDGEFKSGPTQFINHLYDPNFSIFARVSNHAFDNDTASEVQRPAAAFETPIEGHYRQVCHLKDFDFRFYCVGSR</sequence>
<organism evidence="1 2">
    <name type="scientific">Xylaria arbuscula</name>
    <dbReference type="NCBI Taxonomy" id="114810"/>
    <lineage>
        <taxon>Eukaryota</taxon>
        <taxon>Fungi</taxon>
        <taxon>Dikarya</taxon>
        <taxon>Ascomycota</taxon>
        <taxon>Pezizomycotina</taxon>
        <taxon>Sordariomycetes</taxon>
        <taxon>Xylariomycetidae</taxon>
        <taxon>Xylariales</taxon>
        <taxon>Xylariaceae</taxon>
        <taxon>Xylaria</taxon>
    </lineage>
</organism>
<dbReference type="AlphaFoldDB" id="A0A9W8TN97"/>
<accession>A0A9W8TN97</accession>
<dbReference type="SUPFAM" id="SSF82199">
    <property type="entry name" value="SET domain"/>
    <property type="match status" value="1"/>
</dbReference>
<dbReference type="VEuPathDB" id="FungiDB:F4678DRAFT_447969"/>
<reference evidence="1" key="1">
    <citation type="submission" date="2022-07" db="EMBL/GenBank/DDBJ databases">
        <title>Genome Sequence of Xylaria arbuscula.</title>
        <authorList>
            <person name="Buettner E."/>
        </authorList>
    </citation>
    <scope>NUCLEOTIDE SEQUENCE</scope>
    <source>
        <strain evidence="1">VT107</strain>
    </source>
</reference>
<evidence type="ECO:0000313" key="1">
    <source>
        <dbReference type="EMBL" id="KAJ3577163.1"/>
    </source>
</evidence>
<proteinExistence type="predicted"/>
<protein>
    <submittedName>
        <fullName evidence="1">Uncharacterized protein</fullName>
    </submittedName>
</protein>
<dbReference type="EMBL" id="JANPWZ010000420">
    <property type="protein sequence ID" value="KAJ3577163.1"/>
    <property type="molecule type" value="Genomic_DNA"/>
</dbReference>
<gene>
    <name evidence="1" type="ORF">NPX13_g3401</name>
</gene>
<evidence type="ECO:0000313" key="2">
    <source>
        <dbReference type="Proteomes" id="UP001148614"/>
    </source>
</evidence>
<dbReference type="Gene3D" id="2.170.270.10">
    <property type="entry name" value="SET domain"/>
    <property type="match status" value="1"/>
</dbReference>
<name>A0A9W8TN97_9PEZI</name>